<dbReference type="EC" id="3.1.4.46" evidence="2"/>
<dbReference type="InterPro" id="IPR030395">
    <property type="entry name" value="GP_PDE_dom"/>
</dbReference>
<evidence type="ECO:0000256" key="6">
    <source>
        <dbReference type="ARBA" id="ARBA00047512"/>
    </source>
</evidence>
<comment type="similarity">
    <text evidence="1">Belongs to the glycerophosphoryl diester phosphodiesterase family.</text>
</comment>
<dbReference type="PANTHER" id="PTHR43620:SF7">
    <property type="entry name" value="GLYCEROPHOSPHODIESTER PHOSPHODIESTERASE GDPD5-RELATED"/>
    <property type="match status" value="1"/>
</dbReference>
<feature type="signal peptide" evidence="7">
    <location>
        <begin position="1"/>
        <end position="18"/>
    </location>
</feature>
<dbReference type="EMBL" id="MAVT02000148">
    <property type="protein sequence ID" value="POS78944.1"/>
    <property type="molecule type" value="Genomic_DNA"/>
</dbReference>
<dbReference type="PROSITE" id="PS51704">
    <property type="entry name" value="GP_PDE"/>
    <property type="match status" value="1"/>
</dbReference>
<reference evidence="9" key="1">
    <citation type="submission" date="2017-09" db="EMBL/GenBank/DDBJ databases">
        <title>Polyketide synthases of a Diaporthe helianthi virulent isolate.</title>
        <authorList>
            <person name="Baroncelli R."/>
        </authorList>
    </citation>
    <scope>NUCLEOTIDE SEQUENCE [LARGE SCALE GENOMIC DNA]</scope>
    <source>
        <strain evidence="9">7/96</strain>
    </source>
</reference>
<accession>A0A2P5I8W3</accession>
<keyword evidence="10" id="KW-1185">Reference proteome</keyword>
<dbReference type="Pfam" id="PF03009">
    <property type="entry name" value="GDPD"/>
    <property type="match status" value="1"/>
</dbReference>
<evidence type="ECO:0000256" key="1">
    <source>
        <dbReference type="ARBA" id="ARBA00007277"/>
    </source>
</evidence>
<comment type="caution">
    <text evidence="9">The sequence shown here is derived from an EMBL/GenBank/DDBJ whole genome shotgun (WGS) entry which is preliminary data.</text>
</comment>
<evidence type="ECO:0000313" key="10">
    <source>
        <dbReference type="Proteomes" id="UP000094444"/>
    </source>
</evidence>
<dbReference type="Proteomes" id="UP000094444">
    <property type="component" value="Unassembled WGS sequence"/>
</dbReference>
<evidence type="ECO:0000256" key="4">
    <source>
        <dbReference type="ARBA" id="ARBA00022798"/>
    </source>
</evidence>
<keyword evidence="4" id="KW-0319">Glycerol metabolism</keyword>
<feature type="chain" id="PRO_5015132152" description="glycerophosphodiester phosphodiesterase" evidence="7">
    <location>
        <begin position="19"/>
        <end position="432"/>
    </location>
</feature>
<keyword evidence="3 7" id="KW-0732">Signal</keyword>
<dbReference type="GO" id="GO:0006629">
    <property type="term" value="P:lipid metabolic process"/>
    <property type="evidence" value="ECO:0007669"/>
    <property type="project" value="InterPro"/>
</dbReference>
<dbReference type="SUPFAM" id="SSF51695">
    <property type="entry name" value="PLC-like phosphodiesterases"/>
    <property type="match status" value="1"/>
</dbReference>
<proteinExistence type="inferred from homology"/>
<keyword evidence="5" id="KW-0378">Hydrolase</keyword>
<dbReference type="GO" id="GO:0006071">
    <property type="term" value="P:glycerol metabolic process"/>
    <property type="evidence" value="ECO:0007669"/>
    <property type="project" value="UniProtKB-KW"/>
</dbReference>
<protein>
    <recommendedName>
        <fullName evidence="2">glycerophosphodiester phosphodiesterase</fullName>
        <ecNumber evidence="2">3.1.4.46</ecNumber>
    </recommendedName>
</protein>
<dbReference type="PANTHER" id="PTHR43620">
    <property type="entry name" value="GLYCEROPHOSPHORYL DIESTER PHOSPHODIESTERASE"/>
    <property type="match status" value="1"/>
</dbReference>
<dbReference type="InterPro" id="IPR017946">
    <property type="entry name" value="PLC-like_Pdiesterase_TIM-brl"/>
</dbReference>
<name>A0A2P5I8W3_DIAHE</name>
<feature type="domain" description="GP-PDE" evidence="8">
    <location>
        <begin position="75"/>
        <end position="418"/>
    </location>
</feature>
<organism evidence="9 10">
    <name type="scientific">Diaporthe helianthi</name>
    <dbReference type="NCBI Taxonomy" id="158607"/>
    <lineage>
        <taxon>Eukaryota</taxon>
        <taxon>Fungi</taxon>
        <taxon>Dikarya</taxon>
        <taxon>Ascomycota</taxon>
        <taxon>Pezizomycotina</taxon>
        <taxon>Sordariomycetes</taxon>
        <taxon>Sordariomycetidae</taxon>
        <taxon>Diaporthales</taxon>
        <taxon>Diaporthaceae</taxon>
        <taxon>Diaporthe</taxon>
    </lineage>
</organism>
<evidence type="ECO:0000256" key="7">
    <source>
        <dbReference type="SAM" id="SignalP"/>
    </source>
</evidence>
<dbReference type="Gene3D" id="3.20.20.190">
    <property type="entry name" value="Phosphatidylinositol (PI) phosphodiesterase"/>
    <property type="match status" value="1"/>
</dbReference>
<evidence type="ECO:0000259" key="8">
    <source>
        <dbReference type="PROSITE" id="PS51704"/>
    </source>
</evidence>
<gene>
    <name evidence="9" type="ORF">DHEL01_v202657</name>
</gene>
<dbReference type="GO" id="GO:0008889">
    <property type="term" value="F:glycerophosphodiester phosphodiesterase activity"/>
    <property type="evidence" value="ECO:0007669"/>
    <property type="project" value="UniProtKB-EC"/>
</dbReference>
<dbReference type="AlphaFoldDB" id="A0A2P5I8W3"/>
<evidence type="ECO:0000256" key="5">
    <source>
        <dbReference type="ARBA" id="ARBA00022801"/>
    </source>
</evidence>
<dbReference type="OrthoDB" id="1058301at2759"/>
<dbReference type="STRING" id="158607.A0A2P5I8W3"/>
<evidence type="ECO:0000256" key="3">
    <source>
        <dbReference type="ARBA" id="ARBA00022729"/>
    </source>
</evidence>
<dbReference type="InParanoid" id="A0A2P5I8W3"/>
<sequence length="432" mass="47084">MTLGKLAIASLLASAGLATPIVPHSRTAQDHSTQQQLIKQVQLGPRPYFLVNDMDPGPLKDELAACSEMEMRPSRFSIGHRGGGTLLIPEETRESELAGLRMGSEVLECDVVFTSDRQLVCRHDQCDLHSTTNIVDIPELNAKCTQPFTPADPAAGTPASARCCASDITLDEFKTLCGKMDGFNATAETPADFLHGTPSWRTDLYATCGTVLTHREFIALVDEAGGPEVQFTPELKTPQVPMPFGGSGSNYTQQAFAQQMVDEYVAAGIDLSRLWPQSFLYDDVLYWIEAVPEIAPQVVFLTETEGDIANLSSYYAAGVRIMAPPLPFLVSVGDDGKSIVPSEFANEAKRQGLKLVTWSFDRSGPLSQVKEDGDYYFASIANVTNNDGDVYNLLDVLAREVGVLAVFSDWSATATYYANCFGLFPTYSDWVD</sequence>
<evidence type="ECO:0000313" key="9">
    <source>
        <dbReference type="EMBL" id="POS78944.1"/>
    </source>
</evidence>
<evidence type="ECO:0000256" key="2">
    <source>
        <dbReference type="ARBA" id="ARBA00012247"/>
    </source>
</evidence>
<comment type="catalytic activity">
    <reaction evidence="6">
        <text>a sn-glycero-3-phosphodiester + H2O = an alcohol + sn-glycerol 3-phosphate + H(+)</text>
        <dbReference type="Rhea" id="RHEA:12969"/>
        <dbReference type="ChEBI" id="CHEBI:15377"/>
        <dbReference type="ChEBI" id="CHEBI:15378"/>
        <dbReference type="ChEBI" id="CHEBI:30879"/>
        <dbReference type="ChEBI" id="CHEBI:57597"/>
        <dbReference type="ChEBI" id="CHEBI:83408"/>
        <dbReference type="EC" id="3.1.4.46"/>
    </reaction>
</comment>